<sequence>MLCQLKRELALPTVEPLPRVSPADVGTCSLRMHLGASAHAMPCFWPQRTVCSLTGLLSPNNAQWDPPTGRPIGNEAYGLRAAPLFKSGPDGAKTGEGDENGGNERDRHGFTSFWSAGVGNPFERRPSWQRRPKPGPAAQSPLQLCR</sequence>
<organism evidence="2 3">
    <name type="scientific">Trichuris muris</name>
    <name type="common">Mouse whipworm</name>
    <dbReference type="NCBI Taxonomy" id="70415"/>
    <lineage>
        <taxon>Eukaryota</taxon>
        <taxon>Metazoa</taxon>
        <taxon>Ecdysozoa</taxon>
        <taxon>Nematoda</taxon>
        <taxon>Enoplea</taxon>
        <taxon>Dorylaimia</taxon>
        <taxon>Trichinellida</taxon>
        <taxon>Trichuridae</taxon>
        <taxon>Trichuris</taxon>
    </lineage>
</organism>
<evidence type="ECO:0000313" key="3">
    <source>
        <dbReference type="WBParaSite" id="TMUE_1000005420.1"/>
    </source>
</evidence>
<dbReference type="AlphaFoldDB" id="A0A5S6QE94"/>
<keyword evidence="2" id="KW-1185">Reference proteome</keyword>
<feature type="region of interest" description="Disordered" evidence="1">
    <location>
        <begin position="83"/>
        <end position="146"/>
    </location>
</feature>
<proteinExistence type="predicted"/>
<evidence type="ECO:0000313" key="2">
    <source>
        <dbReference type="Proteomes" id="UP000046395"/>
    </source>
</evidence>
<dbReference type="Proteomes" id="UP000046395">
    <property type="component" value="Unassembled WGS sequence"/>
</dbReference>
<protein>
    <submittedName>
        <fullName evidence="3">Uncharacterized protein</fullName>
    </submittedName>
</protein>
<accession>A0A5S6QE94</accession>
<name>A0A5S6QE94_TRIMR</name>
<dbReference type="WBParaSite" id="TMUE_1000005420.1">
    <property type="protein sequence ID" value="TMUE_1000005420.1"/>
    <property type="gene ID" value="WBGene00299280"/>
</dbReference>
<evidence type="ECO:0000256" key="1">
    <source>
        <dbReference type="SAM" id="MobiDB-lite"/>
    </source>
</evidence>
<reference evidence="3" key="1">
    <citation type="submission" date="2019-12" db="UniProtKB">
        <authorList>
            <consortium name="WormBaseParasite"/>
        </authorList>
    </citation>
    <scope>IDENTIFICATION</scope>
</reference>